<sequence length="94" mass="10607">MRFIVALYEVDRVFGGPEEGGWWYDTGELRRPLALAPTNDAAVAIAARANRLLDRLQRHKRPVDSAAYEGGRHRAHVFTTTAPPAYPAERPRYC</sequence>
<accession>A0A369VQV2</accession>
<reference evidence="1 2" key="1">
    <citation type="submission" date="2018-07" db="EMBL/GenBank/DDBJ databases">
        <title>a novel species of Sphingomonas isolated from the rhizosphere soil of Araceae plant.</title>
        <authorList>
            <person name="Zhiyong W."/>
            <person name="Qinglan Z."/>
            <person name="Zhiwei F."/>
            <person name="Ding X."/>
            <person name="Gejiao W."/>
            <person name="Shixue Z."/>
        </authorList>
    </citation>
    <scope>NUCLEOTIDE SEQUENCE [LARGE SCALE GENOMIC DNA]</scope>
    <source>
        <strain evidence="1 2">WZY 27</strain>
    </source>
</reference>
<keyword evidence="2" id="KW-1185">Reference proteome</keyword>
<protein>
    <submittedName>
        <fullName evidence="1">Uncharacterized protein</fullName>
    </submittedName>
</protein>
<dbReference type="RefSeq" id="WP_114688930.1">
    <property type="nucleotide sequence ID" value="NZ_QQNB01000005.1"/>
</dbReference>
<name>A0A369VQV2_9SPHN</name>
<dbReference type="OrthoDB" id="7574593at2"/>
<evidence type="ECO:0000313" key="2">
    <source>
        <dbReference type="Proteomes" id="UP000253918"/>
    </source>
</evidence>
<dbReference type="Proteomes" id="UP000253918">
    <property type="component" value="Unassembled WGS sequence"/>
</dbReference>
<proteinExistence type="predicted"/>
<dbReference type="AlphaFoldDB" id="A0A369VQV2"/>
<gene>
    <name evidence="1" type="ORF">DVW87_16630</name>
</gene>
<evidence type="ECO:0000313" key="1">
    <source>
        <dbReference type="EMBL" id="RDE04259.1"/>
    </source>
</evidence>
<dbReference type="EMBL" id="QQNB01000005">
    <property type="protein sequence ID" value="RDE04259.1"/>
    <property type="molecule type" value="Genomic_DNA"/>
</dbReference>
<organism evidence="1 2">
    <name type="scientific">Sphingomonas aracearum</name>
    <dbReference type="NCBI Taxonomy" id="2283317"/>
    <lineage>
        <taxon>Bacteria</taxon>
        <taxon>Pseudomonadati</taxon>
        <taxon>Pseudomonadota</taxon>
        <taxon>Alphaproteobacteria</taxon>
        <taxon>Sphingomonadales</taxon>
        <taxon>Sphingomonadaceae</taxon>
        <taxon>Sphingomonas</taxon>
    </lineage>
</organism>
<comment type="caution">
    <text evidence="1">The sequence shown here is derived from an EMBL/GenBank/DDBJ whole genome shotgun (WGS) entry which is preliminary data.</text>
</comment>